<dbReference type="GO" id="GO:0030007">
    <property type="term" value="P:intracellular potassium ion homeostasis"/>
    <property type="evidence" value="ECO:0007669"/>
    <property type="project" value="InterPro"/>
</dbReference>
<dbReference type="Proteomes" id="UP000002669">
    <property type="component" value="Unassembled WGS sequence"/>
</dbReference>
<protein>
    <submittedName>
        <fullName evidence="12">High-affinity potassium transporter</fullName>
    </submittedName>
</protein>
<dbReference type="InterPro" id="IPR004773">
    <property type="entry name" value="K/Na_transp_Trk1/HKT1"/>
</dbReference>
<evidence type="ECO:0000256" key="3">
    <source>
        <dbReference type="ARBA" id="ARBA00022448"/>
    </source>
</evidence>
<feature type="transmembrane region" description="Helical" evidence="11">
    <location>
        <begin position="445"/>
        <end position="465"/>
    </location>
</feature>
<keyword evidence="4" id="KW-0633">Potassium transport</keyword>
<evidence type="ECO:0000256" key="11">
    <source>
        <dbReference type="SAM" id="Phobius"/>
    </source>
</evidence>
<dbReference type="EMBL" id="DS989831">
    <property type="protein sequence ID" value="EFQ96947.1"/>
    <property type="molecule type" value="Genomic_DNA"/>
</dbReference>
<keyword evidence="9 11" id="KW-0472">Membrane</keyword>
<sequence length="674" mass="75536">MVNLEAVLRWPHINFVTLHYAYIIFMSVLSLAILYPAGNMAAIDAYFFGASSATESGLNTMDLKELYTYQQLYVYFIPMFTNLGFINSVVVLVRFLWFRKHLSKLAPQLRDNKKSTSSKSNDVDAEAGHIPGTVDNDAETKSPGEQKAEEKKDEDDAATAEFLKSRTINFEPSADNHPKNDETLYIPGPRDRDRGITNAVYQSPFEISVAESSAAGGLRRRFVDGLPLAESNTIGRVANIASSAFVLGPDHRHRRGSISSNVSQQREVQARNSLALSQHASLGRNSDFYNLTREDREKLGGIEYRSLKLLLKIVFTYYFGLHLFGAICLVGWIQYADPKYRAVLAASSQNIHWWAFYSAQTMVDNLGFTLTPDSMISFRDAQWPMFIMSLLAFAGNTLYPVFLRLVIWTISKLAPKNSSIQEPLSFLLDHPRRCYTLLFPSRPTWILFGIIFAMNFIDTLLILVLDLKNPEVASIPLGPRILAAIFQAASARHTGTAAFNLANVNPAVQFSLLVMMYIAIFPIAISMRSSNTYEDKSLGIYERPNRLDESSGTDYLLKHMRNQLSFDLWFIFLGAFCICIAESERIADTSIPAFSVWTVFFEVTSAYGNVGLSLGYPDVSYSLSGKFSLFSKLVVCVIMIRGRHRGLPYALDRAIILPNGDGDIDVVETDDIYS</sequence>
<keyword evidence="3" id="KW-0813">Transport</keyword>
<gene>
    <name evidence="12" type="ORF">MGYG_08871</name>
</gene>
<keyword evidence="6" id="KW-0630">Potassium</keyword>
<evidence type="ECO:0000313" key="12">
    <source>
        <dbReference type="EMBL" id="EFQ96947.1"/>
    </source>
</evidence>
<evidence type="ECO:0000256" key="4">
    <source>
        <dbReference type="ARBA" id="ARBA00022538"/>
    </source>
</evidence>
<dbReference type="PANTHER" id="PTHR31064">
    <property type="entry name" value="POTASSIUM TRANSPORT PROTEIN DDB_G0292412-RELATED"/>
    <property type="match status" value="1"/>
</dbReference>
<dbReference type="GO" id="GO:0005886">
    <property type="term" value="C:plasma membrane"/>
    <property type="evidence" value="ECO:0007669"/>
    <property type="project" value="InterPro"/>
</dbReference>
<evidence type="ECO:0000256" key="7">
    <source>
        <dbReference type="ARBA" id="ARBA00022989"/>
    </source>
</evidence>
<evidence type="ECO:0000256" key="9">
    <source>
        <dbReference type="ARBA" id="ARBA00023136"/>
    </source>
</evidence>
<dbReference type="GO" id="GO:0140107">
    <property type="term" value="F:high-affinity potassium ion transmembrane transporter activity"/>
    <property type="evidence" value="ECO:0007669"/>
    <property type="project" value="TreeGrafter"/>
</dbReference>
<comment type="similarity">
    <text evidence="2">Belongs to the TrkH potassium transport family.</text>
</comment>
<dbReference type="InterPro" id="IPR003445">
    <property type="entry name" value="Cat_transpt"/>
</dbReference>
<dbReference type="RefSeq" id="XP_003169324.1">
    <property type="nucleotide sequence ID" value="XM_003169276.1"/>
</dbReference>
<keyword evidence="8" id="KW-0406">Ion transport</keyword>
<comment type="subcellular location">
    <subcellularLocation>
        <location evidence="1">Membrane</location>
        <topology evidence="1">Multi-pass membrane protein</topology>
    </subcellularLocation>
</comment>
<feature type="compositionally biased region" description="Basic and acidic residues" evidence="10">
    <location>
        <begin position="138"/>
        <end position="151"/>
    </location>
</feature>
<evidence type="ECO:0000256" key="10">
    <source>
        <dbReference type="SAM" id="MobiDB-lite"/>
    </source>
</evidence>
<keyword evidence="7 11" id="KW-1133">Transmembrane helix</keyword>
<dbReference type="eggNOG" id="KOG1341">
    <property type="taxonomic scope" value="Eukaryota"/>
</dbReference>
<feature type="transmembrane region" description="Helical" evidence="11">
    <location>
        <begin position="72"/>
        <end position="97"/>
    </location>
</feature>
<evidence type="ECO:0000256" key="1">
    <source>
        <dbReference type="ARBA" id="ARBA00004141"/>
    </source>
</evidence>
<dbReference type="PANTHER" id="PTHR31064:SF5">
    <property type="entry name" value="POTASSIUM ION TRANSPORTER (EUROFUNG)"/>
    <property type="match status" value="1"/>
</dbReference>
<evidence type="ECO:0000256" key="6">
    <source>
        <dbReference type="ARBA" id="ARBA00022958"/>
    </source>
</evidence>
<evidence type="ECO:0000256" key="8">
    <source>
        <dbReference type="ARBA" id="ARBA00023065"/>
    </source>
</evidence>
<name>E4V781_ARTGP</name>
<evidence type="ECO:0000313" key="13">
    <source>
        <dbReference type="Proteomes" id="UP000002669"/>
    </source>
</evidence>
<dbReference type="GeneID" id="10024511"/>
<keyword evidence="5 11" id="KW-0812">Transmembrane</keyword>
<organism evidence="13">
    <name type="scientific">Arthroderma gypseum (strain ATCC MYA-4604 / CBS 118893)</name>
    <name type="common">Microsporum gypseum</name>
    <dbReference type="NCBI Taxonomy" id="535722"/>
    <lineage>
        <taxon>Eukaryota</taxon>
        <taxon>Fungi</taxon>
        <taxon>Dikarya</taxon>
        <taxon>Ascomycota</taxon>
        <taxon>Pezizomycotina</taxon>
        <taxon>Eurotiomycetes</taxon>
        <taxon>Eurotiomycetidae</taxon>
        <taxon>Onygenales</taxon>
        <taxon>Arthrodermataceae</taxon>
        <taxon>Nannizzia</taxon>
    </lineage>
</organism>
<dbReference type="GO" id="GO:1990573">
    <property type="term" value="P:potassium ion import across plasma membrane"/>
    <property type="evidence" value="ECO:0007669"/>
    <property type="project" value="TreeGrafter"/>
</dbReference>
<accession>E4V781</accession>
<dbReference type="InterPro" id="IPR051143">
    <property type="entry name" value="TrkH_K-transport"/>
</dbReference>
<feature type="transmembrane region" description="Helical" evidence="11">
    <location>
        <begin position="383"/>
        <end position="407"/>
    </location>
</feature>
<dbReference type="InterPro" id="IPR015958">
    <property type="entry name" value="Trk1_fungi"/>
</dbReference>
<feature type="transmembrane region" description="Helical" evidence="11">
    <location>
        <begin position="309"/>
        <end position="333"/>
    </location>
</feature>
<evidence type="ECO:0000256" key="5">
    <source>
        <dbReference type="ARBA" id="ARBA00022692"/>
    </source>
</evidence>
<dbReference type="OrthoDB" id="9999863at2759"/>
<dbReference type="OMA" id="SGPTWIL"/>
<feature type="region of interest" description="Disordered" evidence="10">
    <location>
        <begin position="109"/>
        <end position="191"/>
    </location>
</feature>
<dbReference type="PIRSF" id="PIRSF002450">
    <property type="entry name" value="K+_transpter_TRK"/>
    <property type="match status" value="1"/>
</dbReference>
<evidence type="ECO:0000256" key="2">
    <source>
        <dbReference type="ARBA" id="ARBA00009137"/>
    </source>
</evidence>
<dbReference type="HOGENOM" id="CLU_005947_5_0_1"/>
<dbReference type="VEuPathDB" id="FungiDB:MGYG_08871"/>
<dbReference type="AlphaFoldDB" id="E4V781"/>
<dbReference type="InParanoid" id="E4V781"/>
<dbReference type="Pfam" id="PF02386">
    <property type="entry name" value="TrkH"/>
    <property type="match status" value="1"/>
</dbReference>
<dbReference type="STRING" id="535722.E4V781"/>
<dbReference type="NCBIfam" id="TIGR00934">
    <property type="entry name" value="2a38euk"/>
    <property type="match status" value="1"/>
</dbReference>
<reference evidence="13" key="1">
    <citation type="journal article" date="2012" name="MBio">
        <title>Comparative genome analysis of Trichophyton rubrum and related dermatophytes reveals candidate genes involved in infection.</title>
        <authorList>
            <person name="Martinez D.A."/>
            <person name="Oliver B.G."/>
            <person name="Graeser Y."/>
            <person name="Goldberg J.M."/>
            <person name="Li W."/>
            <person name="Martinez-Rossi N.M."/>
            <person name="Monod M."/>
            <person name="Shelest E."/>
            <person name="Barton R.C."/>
            <person name="Birch E."/>
            <person name="Brakhage A.A."/>
            <person name="Chen Z."/>
            <person name="Gurr S.J."/>
            <person name="Heiman D."/>
            <person name="Heitman J."/>
            <person name="Kosti I."/>
            <person name="Rossi A."/>
            <person name="Saif S."/>
            <person name="Samalova M."/>
            <person name="Saunders C.W."/>
            <person name="Shea T."/>
            <person name="Summerbell R.C."/>
            <person name="Xu J."/>
            <person name="Young S."/>
            <person name="Zeng Q."/>
            <person name="Birren B.W."/>
            <person name="Cuomo C.A."/>
            <person name="White T.C."/>
        </authorList>
    </citation>
    <scope>NUCLEOTIDE SEQUENCE [LARGE SCALE GENOMIC DNA]</scope>
    <source>
        <strain evidence="13">ATCC MYA-4604 / CBS 118893</strain>
    </source>
</reference>
<keyword evidence="13" id="KW-1185">Reference proteome</keyword>
<feature type="transmembrane region" description="Helical" evidence="11">
    <location>
        <begin position="20"/>
        <end position="38"/>
    </location>
</feature>
<feature type="transmembrane region" description="Helical" evidence="11">
    <location>
        <begin position="507"/>
        <end position="527"/>
    </location>
</feature>
<proteinExistence type="inferred from homology"/>